<proteinExistence type="predicted"/>
<name>X1KUC7_9ZZZZ</name>
<gene>
    <name evidence="1" type="ORF">S03H2_70828</name>
</gene>
<evidence type="ECO:0000313" key="1">
    <source>
        <dbReference type="EMBL" id="GAH97235.1"/>
    </source>
</evidence>
<sequence length="71" mass="8387">KESEKKMAEKTVKEIEILKTETKIWRLFVAGEKQGDFTSLQIMAFMHEVVYNSEYRTIEFALIDNTDNQLK</sequence>
<dbReference type="EMBL" id="BARU01047194">
    <property type="protein sequence ID" value="GAH97235.1"/>
    <property type="molecule type" value="Genomic_DNA"/>
</dbReference>
<accession>X1KUC7</accession>
<organism evidence="1">
    <name type="scientific">marine sediment metagenome</name>
    <dbReference type="NCBI Taxonomy" id="412755"/>
    <lineage>
        <taxon>unclassified sequences</taxon>
        <taxon>metagenomes</taxon>
        <taxon>ecological metagenomes</taxon>
    </lineage>
</organism>
<comment type="caution">
    <text evidence="1">The sequence shown here is derived from an EMBL/GenBank/DDBJ whole genome shotgun (WGS) entry which is preliminary data.</text>
</comment>
<dbReference type="AlphaFoldDB" id="X1KUC7"/>
<reference evidence="1" key="1">
    <citation type="journal article" date="2014" name="Front. Microbiol.">
        <title>High frequency of phylogenetically diverse reductive dehalogenase-homologous genes in deep subseafloor sedimentary metagenomes.</title>
        <authorList>
            <person name="Kawai M."/>
            <person name="Futagami T."/>
            <person name="Toyoda A."/>
            <person name="Takaki Y."/>
            <person name="Nishi S."/>
            <person name="Hori S."/>
            <person name="Arai W."/>
            <person name="Tsubouchi T."/>
            <person name="Morono Y."/>
            <person name="Uchiyama I."/>
            <person name="Ito T."/>
            <person name="Fujiyama A."/>
            <person name="Inagaki F."/>
            <person name="Takami H."/>
        </authorList>
    </citation>
    <scope>NUCLEOTIDE SEQUENCE</scope>
    <source>
        <strain evidence="1">Expedition CK06-06</strain>
    </source>
</reference>
<protein>
    <submittedName>
        <fullName evidence="1">Uncharacterized protein</fullName>
    </submittedName>
</protein>
<feature type="non-terminal residue" evidence="1">
    <location>
        <position position="1"/>
    </location>
</feature>